<protein>
    <recommendedName>
        <fullName evidence="1">WW domain-containing protein</fullName>
    </recommendedName>
</protein>
<evidence type="ECO:0000259" key="1">
    <source>
        <dbReference type="PROSITE" id="PS50020"/>
    </source>
</evidence>
<comment type="caution">
    <text evidence="2">The sequence shown here is derived from an EMBL/GenBank/DDBJ whole genome shotgun (WGS) entry which is preliminary data.</text>
</comment>
<dbReference type="InterPro" id="IPR010730">
    <property type="entry name" value="HET"/>
</dbReference>
<name>A0AAE8MBM8_9HYPO</name>
<dbReference type="InterPro" id="IPR052895">
    <property type="entry name" value="HetReg/Transcr_Mod"/>
</dbReference>
<dbReference type="PANTHER" id="PTHR24148:SF64">
    <property type="entry name" value="HETEROKARYON INCOMPATIBILITY DOMAIN-CONTAINING PROTEIN"/>
    <property type="match status" value="1"/>
</dbReference>
<proteinExistence type="predicted"/>
<gene>
    <name evidence="2" type="ORF">FTOL_07266</name>
</gene>
<dbReference type="AlphaFoldDB" id="A0AAE8MBM8"/>
<sequence length="296" mass="33326">MAYQYKPLSNPTDEIRLLKLEPGQRKDSIAFSLDVINTPTDSHPQQNGGRMVATPAEPLPDGWVSAETMSKRVLYERTDTGETSWENPNASMVAQPAPLHDSSVSTASVKFEALSYTWGAPGVTERAVVKDPISPANDTLILEIGKNLAAALRHLRKNGAPRTLWVDAICINQNDNDEKSKQVARMSSIYQNTYRVVVWLGPPSDGGDEFMTILRYLGEQEPEWYWSEVRLPYNGDDWAAISALFKRPYFARLWIMQEILLSSRETVVYCGFSEIPWQVLLWAIVCLVTKEWTPCG</sequence>
<feature type="domain" description="WW" evidence="1">
    <location>
        <begin position="57"/>
        <end position="90"/>
    </location>
</feature>
<dbReference type="PROSITE" id="PS50020">
    <property type="entry name" value="WW_DOMAIN_2"/>
    <property type="match status" value="1"/>
</dbReference>
<dbReference type="PANTHER" id="PTHR24148">
    <property type="entry name" value="ANKYRIN REPEAT DOMAIN-CONTAINING PROTEIN 39 HOMOLOG-RELATED"/>
    <property type="match status" value="1"/>
</dbReference>
<evidence type="ECO:0000313" key="3">
    <source>
        <dbReference type="Proteomes" id="UP001187734"/>
    </source>
</evidence>
<dbReference type="InterPro" id="IPR001202">
    <property type="entry name" value="WW_dom"/>
</dbReference>
<dbReference type="Gene3D" id="2.20.70.10">
    <property type="match status" value="1"/>
</dbReference>
<reference evidence="2" key="1">
    <citation type="submission" date="2018-03" db="EMBL/GenBank/DDBJ databases">
        <authorList>
            <person name="Guldener U."/>
        </authorList>
    </citation>
    <scope>NUCLEOTIDE SEQUENCE</scope>
</reference>
<dbReference type="Proteomes" id="UP001187734">
    <property type="component" value="Unassembled WGS sequence"/>
</dbReference>
<evidence type="ECO:0000313" key="2">
    <source>
        <dbReference type="EMBL" id="SPJ78875.1"/>
    </source>
</evidence>
<dbReference type="InterPro" id="IPR036020">
    <property type="entry name" value="WW_dom_sf"/>
</dbReference>
<dbReference type="Pfam" id="PF06985">
    <property type="entry name" value="HET"/>
    <property type="match status" value="1"/>
</dbReference>
<dbReference type="EMBL" id="ONZP01000245">
    <property type="protein sequence ID" value="SPJ78875.1"/>
    <property type="molecule type" value="Genomic_DNA"/>
</dbReference>
<dbReference type="SUPFAM" id="SSF51045">
    <property type="entry name" value="WW domain"/>
    <property type="match status" value="1"/>
</dbReference>
<keyword evidence="3" id="KW-1185">Reference proteome</keyword>
<organism evidence="2 3">
    <name type="scientific">Fusarium torulosum</name>
    <dbReference type="NCBI Taxonomy" id="33205"/>
    <lineage>
        <taxon>Eukaryota</taxon>
        <taxon>Fungi</taxon>
        <taxon>Dikarya</taxon>
        <taxon>Ascomycota</taxon>
        <taxon>Pezizomycotina</taxon>
        <taxon>Sordariomycetes</taxon>
        <taxon>Hypocreomycetidae</taxon>
        <taxon>Hypocreales</taxon>
        <taxon>Nectriaceae</taxon>
        <taxon>Fusarium</taxon>
    </lineage>
</organism>
<accession>A0AAE8MBM8</accession>